<proteinExistence type="predicted"/>
<dbReference type="EMBL" id="AP020327">
    <property type="protein sequence ID" value="BBN50945.1"/>
    <property type="molecule type" value="Genomic_DNA"/>
</dbReference>
<geneLocation type="plasmid" evidence="1 2">
    <name>p1-JPH1</name>
</geneLocation>
<protein>
    <submittedName>
        <fullName evidence="1">Uncharacterized protein</fullName>
    </submittedName>
</protein>
<name>A0AAI8SSS6_MYCAV</name>
<sequence length="124" mass="13668">MHHRLPGPGRIAGMASYKFSIGRTHGKTLEGIVPGEILVDTVALALRSVYPDVLERKETWLRDAVARFLIADAEKTQYPVIWLQDDDRTVLASMTVWRVVEPVMSIPAVAEPVVEQASADSKAS</sequence>
<accession>A0AAI8SSS6</accession>
<keyword evidence="1" id="KW-0614">Plasmid</keyword>
<organism evidence="1 2">
    <name type="scientific">Mycobacterium avium subsp. hominissuis</name>
    <dbReference type="NCBI Taxonomy" id="439334"/>
    <lineage>
        <taxon>Bacteria</taxon>
        <taxon>Bacillati</taxon>
        <taxon>Actinomycetota</taxon>
        <taxon>Actinomycetes</taxon>
        <taxon>Mycobacteriales</taxon>
        <taxon>Mycobacteriaceae</taxon>
        <taxon>Mycobacterium</taxon>
        <taxon>Mycobacterium avium complex (MAC)</taxon>
    </lineage>
</organism>
<evidence type="ECO:0000313" key="1">
    <source>
        <dbReference type="EMBL" id="BBN50945.1"/>
    </source>
</evidence>
<dbReference type="Proteomes" id="UP000327362">
    <property type="component" value="Plasmid p1-JPH1"/>
</dbReference>
<gene>
    <name evidence="1" type="ORF">JPH1_54200</name>
</gene>
<dbReference type="AlphaFoldDB" id="A0AAI8SSS6"/>
<reference evidence="1 2" key="1">
    <citation type="submission" date="2019-09" db="EMBL/GenBank/DDBJ databases">
        <title>Complete genome sequence of Mycobacterium avium subsp. hominissuis strain JP-H-1.</title>
        <authorList>
            <person name="Kinoshita Y."/>
            <person name="Niwa H."/>
            <person name="Uchida-Fujii E."/>
            <person name="Nukada T."/>
        </authorList>
    </citation>
    <scope>NUCLEOTIDE SEQUENCE [LARGE SCALE GENOMIC DNA]</scope>
    <source>
        <strain evidence="1 2">JP-H-1</strain>
        <plasmid evidence="1 2">p1-JPH1</plasmid>
    </source>
</reference>
<evidence type="ECO:0000313" key="2">
    <source>
        <dbReference type="Proteomes" id="UP000327362"/>
    </source>
</evidence>